<gene>
    <name evidence="2" type="ORF">BQ8482_100089</name>
</gene>
<accession>A0A2P9A9U6</accession>
<evidence type="ECO:0000313" key="3">
    <source>
        <dbReference type="Proteomes" id="UP000245698"/>
    </source>
</evidence>
<dbReference type="EMBL" id="FUIG01000002">
    <property type="protein sequence ID" value="SJM27893.1"/>
    <property type="molecule type" value="Genomic_DNA"/>
</dbReference>
<dbReference type="AlphaFoldDB" id="A0A2P9A9U6"/>
<evidence type="ECO:0000256" key="1">
    <source>
        <dbReference type="SAM" id="MobiDB-lite"/>
    </source>
</evidence>
<reference evidence="3" key="1">
    <citation type="submission" date="2016-12" db="EMBL/GenBank/DDBJ databases">
        <authorList>
            <person name="Brunel B."/>
        </authorList>
    </citation>
    <scope>NUCLEOTIDE SEQUENCE [LARGE SCALE GENOMIC DNA]</scope>
</reference>
<protein>
    <submittedName>
        <fullName evidence="2">Uncharacterized protein</fullName>
    </submittedName>
</protein>
<feature type="region of interest" description="Disordered" evidence="1">
    <location>
        <begin position="27"/>
        <end position="49"/>
    </location>
</feature>
<name>A0A2P9A9U6_9HYPH</name>
<dbReference type="Proteomes" id="UP000245698">
    <property type="component" value="Unassembled WGS sequence"/>
</dbReference>
<evidence type="ECO:0000313" key="2">
    <source>
        <dbReference type="EMBL" id="SJM27893.1"/>
    </source>
</evidence>
<keyword evidence="3" id="KW-1185">Reference proteome</keyword>
<organism evidence="2 3">
    <name type="scientific">Mesorhizobium delmotii</name>
    <dbReference type="NCBI Taxonomy" id="1631247"/>
    <lineage>
        <taxon>Bacteria</taxon>
        <taxon>Pseudomonadati</taxon>
        <taxon>Pseudomonadota</taxon>
        <taxon>Alphaproteobacteria</taxon>
        <taxon>Hyphomicrobiales</taxon>
        <taxon>Phyllobacteriaceae</taxon>
        <taxon>Mesorhizobium</taxon>
    </lineage>
</organism>
<sequence length="49" mass="5416">MSFAATATKKRLGHIVAISDILLKSPQKSPLENDRGHWSFDPASYISTE</sequence>
<proteinExistence type="predicted"/>